<evidence type="ECO:0000256" key="1">
    <source>
        <dbReference type="SAM" id="MobiDB-lite"/>
    </source>
</evidence>
<dbReference type="Proteomes" id="UP000887575">
    <property type="component" value="Unassembled WGS sequence"/>
</dbReference>
<evidence type="ECO:0000313" key="3">
    <source>
        <dbReference type="WBParaSite" id="MBELARI_LOCUS659"/>
    </source>
</evidence>
<feature type="region of interest" description="Disordered" evidence="1">
    <location>
        <begin position="22"/>
        <end position="64"/>
    </location>
</feature>
<dbReference type="AlphaFoldDB" id="A0AAF3FHK8"/>
<dbReference type="WBParaSite" id="MBELARI_LOCUS659">
    <property type="protein sequence ID" value="MBELARI_LOCUS659"/>
    <property type="gene ID" value="MBELARI_LOCUS659"/>
</dbReference>
<proteinExistence type="predicted"/>
<keyword evidence="2" id="KW-1185">Reference proteome</keyword>
<reference evidence="3" key="1">
    <citation type="submission" date="2024-02" db="UniProtKB">
        <authorList>
            <consortium name="WormBaseParasite"/>
        </authorList>
    </citation>
    <scope>IDENTIFICATION</scope>
</reference>
<accession>A0AAF3FHK8</accession>
<organism evidence="2 3">
    <name type="scientific">Mesorhabditis belari</name>
    <dbReference type="NCBI Taxonomy" id="2138241"/>
    <lineage>
        <taxon>Eukaryota</taxon>
        <taxon>Metazoa</taxon>
        <taxon>Ecdysozoa</taxon>
        <taxon>Nematoda</taxon>
        <taxon>Chromadorea</taxon>
        <taxon>Rhabditida</taxon>
        <taxon>Rhabditina</taxon>
        <taxon>Rhabditomorpha</taxon>
        <taxon>Rhabditoidea</taxon>
        <taxon>Rhabditidae</taxon>
        <taxon>Mesorhabditinae</taxon>
        <taxon>Mesorhabditis</taxon>
    </lineage>
</organism>
<sequence>MNSQTEDSFSEFQKEYACFLEEMSGKEKDGDPPRTSASRESTKRSSNSPASNSQQEAEKVNVETRSEKVEKWLADFFAFKQANFYAEGIHSLHGRWKQILLTYGEYIVD</sequence>
<feature type="compositionally biased region" description="Basic and acidic residues" evidence="1">
    <location>
        <begin position="23"/>
        <end position="32"/>
    </location>
</feature>
<evidence type="ECO:0000313" key="2">
    <source>
        <dbReference type="Proteomes" id="UP000887575"/>
    </source>
</evidence>
<name>A0AAF3FHK8_9BILA</name>
<feature type="compositionally biased region" description="Polar residues" evidence="1">
    <location>
        <begin position="35"/>
        <end position="55"/>
    </location>
</feature>
<protein>
    <submittedName>
        <fullName evidence="3">Uncharacterized protein</fullName>
    </submittedName>
</protein>